<dbReference type="InterPro" id="IPR013088">
    <property type="entry name" value="Znf_NHR/GATA"/>
</dbReference>
<keyword evidence="4" id="KW-0805">Transcription regulation</keyword>
<evidence type="ECO:0000256" key="10">
    <source>
        <dbReference type="SAM" id="MobiDB-lite"/>
    </source>
</evidence>
<dbReference type="PROSITE" id="PS50114">
    <property type="entry name" value="GATA_ZN_FINGER_2"/>
    <property type="match status" value="1"/>
</dbReference>
<protein>
    <submittedName>
        <fullName evidence="12">GATA transcription factor 15-like</fullName>
    </submittedName>
</protein>
<evidence type="ECO:0000259" key="11">
    <source>
        <dbReference type="PROSITE" id="PS50114"/>
    </source>
</evidence>
<evidence type="ECO:0000313" key="13">
    <source>
        <dbReference type="Proteomes" id="UP000250235"/>
    </source>
</evidence>
<dbReference type="Pfam" id="PF00320">
    <property type="entry name" value="GATA"/>
    <property type="match status" value="1"/>
</dbReference>
<feature type="region of interest" description="Disordered" evidence="10">
    <location>
        <begin position="282"/>
        <end position="317"/>
    </location>
</feature>
<feature type="compositionally biased region" description="Acidic residues" evidence="10">
    <location>
        <begin position="58"/>
        <end position="73"/>
    </location>
</feature>
<reference evidence="12 13" key="1">
    <citation type="journal article" date="2015" name="Proc. Natl. Acad. Sci. U.S.A.">
        <title>The resurrection genome of Boea hygrometrica: A blueprint for survival of dehydration.</title>
        <authorList>
            <person name="Xiao L."/>
            <person name="Yang G."/>
            <person name="Zhang L."/>
            <person name="Yang X."/>
            <person name="Zhao S."/>
            <person name="Ji Z."/>
            <person name="Zhou Q."/>
            <person name="Hu M."/>
            <person name="Wang Y."/>
            <person name="Chen M."/>
            <person name="Xu Y."/>
            <person name="Jin H."/>
            <person name="Xiao X."/>
            <person name="Hu G."/>
            <person name="Bao F."/>
            <person name="Hu Y."/>
            <person name="Wan P."/>
            <person name="Li L."/>
            <person name="Deng X."/>
            <person name="Kuang T."/>
            <person name="Xiang C."/>
            <person name="Zhu J.K."/>
            <person name="Oliver M.J."/>
            <person name="He Y."/>
        </authorList>
    </citation>
    <scope>NUCLEOTIDE SEQUENCE [LARGE SCALE GENOMIC DNA]</scope>
    <source>
        <strain evidence="13">cv. XS01</strain>
    </source>
</reference>
<dbReference type="PANTHER" id="PTHR47172">
    <property type="entry name" value="OS01G0976800 PROTEIN"/>
    <property type="match status" value="1"/>
</dbReference>
<dbReference type="Proteomes" id="UP000250235">
    <property type="component" value="Unassembled WGS sequence"/>
</dbReference>
<evidence type="ECO:0000313" key="12">
    <source>
        <dbReference type="EMBL" id="KZV19123.1"/>
    </source>
</evidence>
<evidence type="ECO:0000256" key="6">
    <source>
        <dbReference type="ARBA" id="ARBA00023163"/>
    </source>
</evidence>
<keyword evidence="1" id="KW-0479">Metal-binding</keyword>
<dbReference type="GO" id="GO:0043565">
    <property type="term" value="F:sequence-specific DNA binding"/>
    <property type="evidence" value="ECO:0007669"/>
    <property type="project" value="InterPro"/>
</dbReference>
<evidence type="ECO:0000256" key="1">
    <source>
        <dbReference type="ARBA" id="ARBA00022723"/>
    </source>
</evidence>
<keyword evidence="5" id="KW-0238">DNA-binding</keyword>
<dbReference type="AlphaFoldDB" id="A0A2Z7ABZ9"/>
<evidence type="ECO:0000256" key="3">
    <source>
        <dbReference type="ARBA" id="ARBA00022833"/>
    </source>
</evidence>
<dbReference type="GO" id="GO:0006355">
    <property type="term" value="P:regulation of DNA-templated transcription"/>
    <property type="evidence" value="ECO:0007669"/>
    <property type="project" value="InterPro"/>
</dbReference>
<comment type="similarity">
    <text evidence="7">Belongs to the type IV zinc-finger family. Class B subfamily.</text>
</comment>
<dbReference type="SMART" id="SM00401">
    <property type="entry name" value="ZnF_GATA"/>
    <property type="match status" value="1"/>
</dbReference>
<dbReference type="PANTHER" id="PTHR47172:SF1">
    <property type="entry name" value="GATA TRANSCRIPTION FACTOR 15"/>
    <property type="match status" value="1"/>
</dbReference>
<gene>
    <name evidence="12" type="ORF">F511_42586</name>
</gene>
<comment type="function">
    <text evidence="8">Transcriptional regulator that specifically binds 5'-GATA-3' or 5'-GAT-3' motifs within gene promoters.</text>
</comment>
<keyword evidence="2 9" id="KW-0863">Zinc-finger</keyword>
<dbReference type="OrthoDB" id="2162994at2759"/>
<feature type="region of interest" description="Disordered" evidence="10">
    <location>
        <begin position="41"/>
        <end position="86"/>
    </location>
</feature>
<feature type="region of interest" description="Disordered" evidence="10">
    <location>
        <begin position="1"/>
        <end position="23"/>
    </location>
</feature>
<accession>A0A2Z7ABZ9</accession>
<evidence type="ECO:0000256" key="8">
    <source>
        <dbReference type="ARBA" id="ARBA00037539"/>
    </source>
</evidence>
<dbReference type="EMBL" id="KV016840">
    <property type="protein sequence ID" value="KZV19123.1"/>
    <property type="molecule type" value="Genomic_DNA"/>
</dbReference>
<feature type="compositionally biased region" description="Gly residues" evidence="10">
    <location>
        <begin position="1"/>
        <end position="12"/>
    </location>
</feature>
<evidence type="ECO:0000256" key="9">
    <source>
        <dbReference type="PROSITE-ProRule" id="PRU00094"/>
    </source>
</evidence>
<evidence type="ECO:0000256" key="4">
    <source>
        <dbReference type="ARBA" id="ARBA00023015"/>
    </source>
</evidence>
<keyword evidence="6" id="KW-0804">Transcription</keyword>
<evidence type="ECO:0000256" key="5">
    <source>
        <dbReference type="ARBA" id="ARBA00023125"/>
    </source>
</evidence>
<sequence>MAESSRGGGGKGKSVVPPTRNVSPLNIQDLDFLFDDDDENTLQDVVVQPTFQQNKTNDDEDTDDEKNDDEDTDCTSGTTTGGGTSEYSWWDTPDALYYHLGTRGPSSTLQARPTLLRSGSFPKTRSEIGCLHEGRYVFPNLNDKIPEDRREYLIRDTRCRRIFARICSSPPPSPSINTRVFRCRRPHFSVVNRVFHQGFRQIFDLEPEMVDLRDKGSESEEMSSQTPIPDRLSSDCSNIKTCVNCGTSKTPLWRGGPAGPKSLCNACGIRSRKKIRALMGVTKEEKKAKKSANARSVSHQTSSSNSCTGSSGGESTGGKIGKKLWAFGLDVAWQRPRSNTNQRRKLGEEEQAAILLMALSCGSVYA</sequence>
<keyword evidence="3" id="KW-0862">Zinc</keyword>
<proteinExistence type="inferred from homology"/>
<feature type="domain" description="GATA-type" evidence="11">
    <location>
        <begin position="242"/>
        <end position="272"/>
    </location>
</feature>
<organism evidence="12 13">
    <name type="scientific">Dorcoceras hygrometricum</name>
    <dbReference type="NCBI Taxonomy" id="472368"/>
    <lineage>
        <taxon>Eukaryota</taxon>
        <taxon>Viridiplantae</taxon>
        <taxon>Streptophyta</taxon>
        <taxon>Embryophyta</taxon>
        <taxon>Tracheophyta</taxon>
        <taxon>Spermatophyta</taxon>
        <taxon>Magnoliopsida</taxon>
        <taxon>eudicotyledons</taxon>
        <taxon>Gunneridae</taxon>
        <taxon>Pentapetalae</taxon>
        <taxon>asterids</taxon>
        <taxon>lamiids</taxon>
        <taxon>Lamiales</taxon>
        <taxon>Gesneriaceae</taxon>
        <taxon>Didymocarpoideae</taxon>
        <taxon>Trichosporeae</taxon>
        <taxon>Loxocarpinae</taxon>
        <taxon>Dorcoceras</taxon>
    </lineage>
</organism>
<evidence type="ECO:0000256" key="2">
    <source>
        <dbReference type="ARBA" id="ARBA00022771"/>
    </source>
</evidence>
<evidence type="ECO:0000256" key="7">
    <source>
        <dbReference type="ARBA" id="ARBA00024019"/>
    </source>
</evidence>
<dbReference type="SUPFAM" id="SSF57716">
    <property type="entry name" value="Glucocorticoid receptor-like (DNA-binding domain)"/>
    <property type="match status" value="1"/>
</dbReference>
<dbReference type="Gene3D" id="3.30.50.10">
    <property type="entry name" value="Erythroid Transcription Factor GATA-1, subunit A"/>
    <property type="match status" value="1"/>
</dbReference>
<name>A0A2Z7ABZ9_9LAMI</name>
<dbReference type="InterPro" id="IPR000679">
    <property type="entry name" value="Znf_GATA"/>
</dbReference>
<keyword evidence="13" id="KW-1185">Reference proteome</keyword>
<dbReference type="GO" id="GO:0008270">
    <property type="term" value="F:zinc ion binding"/>
    <property type="evidence" value="ECO:0007669"/>
    <property type="project" value="UniProtKB-KW"/>
</dbReference>
<feature type="compositionally biased region" description="Low complexity" evidence="10">
    <location>
        <begin position="296"/>
        <end position="309"/>
    </location>
</feature>
<dbReference type="CDD" id="cd00202">
    <property type="entry name" value="ZnF_GATA"/>
    <property type="match status" value="1"/>
</dbReference>
<dbReference type="PROSITE" id="PS00344">
    <property type="entry name" value="GATA_ZN_FINGER_1"/>
    <property type="match status" value="1"/>
</dbReference>